<comment type="subcellular location">
    <subcellularLocation>
        <location evidence="1">Cell envelope</location>
    </subcellularLocation>
</comment>
<dbReference type="InterPro" id="IPR007348">
    <property type="entry name" value="CopC_dom"/>
</dbReference>
<evidence type="ECO:0000256" key="4">
    <source>
        <dbReference type="ARBA" id="ARBA00023008"/>
    </source>
</evidence>
<dbReference type="PANTHER" id="PTHR34820">
    <property type="entry name" value="INNER MEMBRANE PROTEIN YEBZ"/>
    <property type="match status" value="1"/>
</dbReference>
<dbReference type="InterPro" id="IPR032694">
    <property type="entry name" value="CopC/D"/>
</dbReference>
<dbReference type="InterPro" id="IPR014755">
    <property type="entry name" value="Cu-Rt/internalin_Ig-like"/>
</dbReference>
<evidence type="ECO:0000256" key="5">
    <source>
        <dbReference type="SAM" id="MobiDB-lite"/>
    </source>
</evidence>
<gene>
    <name evidence="8" type="ORF">UFOPK3662_00811</name>
</gene>
<evidence type="ECO:0000256" key="1">
    <source>
        <dbReference type="ARBA" id="ARBA00004196"/>
    </source>
</evidence>
<sequence>MVLSVLLGTVAGTLLLAAPAGAHTDFVRSDPEDGATLDDMPSRLLLEFSDEMDPRLSTVTLRLGTGASTSLELTSGAGPSILSATVPGSLAIPITGETRWTVTFRVVSRDGHPVVGSTRFSVRAPQAEPPTSSAPADDPPGAEADRGPAGTTEAGSDSEPGRTVWAIAALGVGALLLVIGAVGATVRLVGRDRDRSA</sequence>
<organism evidence="8">
    <name type="scientific">freshwater metagenome</name>
    <dbReference type="NCBI Taxonomy" id="449393"/>
    <lineage>
        <taxon>unclassified sequences</taxon>
        <taxon>metagenomes</taxon>
        <taxon>ecological metagenomes</taxon>
    </lineage>
</organism>
<evidence type="ECO:0000259" key="7">
    <source>
        <dbReference type="Pfam" id="PF04234"/>
    </source>
</evidence>
<accession>A0A6J7I0K0</accession>
<dbReference type="GO" id="GO:0006825">
    <property type="term" value="P:copper ion transport"/>
    <property type="evidence" value="ECO:0007669"/>
    <property type="project" value="InterPro"/>
</dbReference>
<name>A0A6J7I0K0_9ZZZZ</name>
<dbReference type="EMBL" id="CAFBMW010000005">
    <property type="protein sequence ID" value="CAB4924241.1"/>
    <property type="molecule type" value="Genomic_DNA"/>
</dbReference>
<evidence type="ECO:0000256" key="6">
    <source>
        <dbReference type="SAM" id="Phobius"/>
    </source>
</evidence>
<dbReference type="PANTHER" id="PTHR34820:SF4">
    <property type="entry name" value="INNER MEMBRANE PROTEIN YEBZ"/>
    <property type="match status" value="1"/>
</dbReference>
<protein>
    <submittedName>
        <fullName evidence="8">Unannotated protein</fullName>
    </submittedName>
</protein>
<feature type="region of interest" description="Disordered" evidence="5">
    <location>
        <begin position="115"/>
        <end position="159"/>
    </location>
</feature>
<reference evidence="8" key="1">
    <citation type="submission" date="2020-05" db="EMBL/GenBank/DDBJ databases">
        <authorList>
            <person name="Chiriac C."/>
            <person name="Salcher M."/>
            <person name="Ghai R."/>
            <person name="Kavagutti S V."/>
        </authorList>
    </citation>
    <scope>NUCLEOTIDE SEQUENCE</scope>
</reference>
<keyword evidence="6" id="KW-1133">Transmembrane helix</keyword>
<dbReference type="Pfam" id="PF04234">
    <property type="entry name" value="CopC"/>
    <property type="match status" value="1"/>
</dbReference>
<dbReference type="Gene3D" id="2.60.40.1220">
    <property type="match status" value="1"/>
</dbReference>
<evidence type="ECO:0000256" key="2">
    <source>
        <dbReference type="ARBA" id="ARBA00022723"/>
    </source>
</evidence>
<dbReference type="GO" id="GO:0030313">
    <property type="term" value="C:cell envelope"/>
    <property type="evidence" value="ECO:0007669"/>
    <property type="project" value="UniProtKB-SubCell"/>
</dbReference>
<dbReference type="GO" id="GO:0005886">
    <property type="term" value="C:plasma membrane"/>
    <property type="evidence" value="ECO:0007669"/>
    <property type="project" value="TreeGrafter"/>
</dbReference>
<dbReference type="InterPro" id="IPR014756">
    <property type="entry name" value="Ig_E-set"/>
</dbReference>
<proteinExistence type="predicted"/>
<keyword evidence="6" id="KW-0812">Transmembrane</keyword>
<evidence type="ECO:0000256" key="3">
    <source>
        <dbReference type="ARBA" id="ARBA00022729"/>
    </source>
</evidence>
<feature type="compositionally biased region" description="Low complexity" evidence="5">
    <location>
        <begin position="129"/>
        <end position="150"/>
    </location>
</feature>
<keyword evidence="3" id="KW-0732">Signal</keyword>
<feature type="transmembrane region" description="Helical" evidence="6">
    <location>
        <begin position="164"/>
        <end position="189"/>
    </location>
</feature>
<evidence type="ECO:0000313" key="8">
    <source>
        <dbReference type="EMBL" id="CAB4924241.1"/>
    </source>
</evidence>
<dbReference type="AlphaFoldDB" id="A0A6J7I0K0"/>
<dbReference type="GO" id="GO:0005507">
    <property type="term" value="F:copper ion binding"/>
    <property type="evidence" value="ECO:0007669"/>
    <property type="project" value="InterPro"/>
</dbReference>
<keyword evidence="2" id="KW-0479">Metal-binding</keyword>
<keyword evidence="4" id="KW-0186">Copper</keyword>
<keyword evidence="6" id="KW-0472">Membrane</keyword>
<dbReference type="GO" id="GO:0046688">
    <property type="term" value="P:response to copper ion"/>
    <property type="evidence" value="ECO:0007669"/>
    <property type="project" value="InterPro"/>
</dbReference>
<feature type="domain" description="CopC" evidence="7">
    <location>
        <begin position="23"/>
        <end position="122"/>
    </location>
</feature>
<dbReference type="GO" id="GO:0042597">
    <property type="term" value="C:periplasmic space"/>
    <property type="evidence" value="ECO:0007669"/>
    <property type="project" value="InterPro"/>
</dbReference>
<dbReference type="SUPFAM" id="SSF81296">
    <property type="entry name" value="E set domains"/>
    <property type="match status" value="1"/>
</dbReference>